<dbReference type="InterPro" id="IPR051704">
    <property type="entry name" value="FAD_aromatic-hydroxylase"/>
</dbReference>
<dbReference type="EMBL" id="BLLB01000002">
    <property type="protein sequence ID" value="GFH00800.1"/>
    <property type="molecule type" value="Genomic_DNA"/>
</dbReference>
<organism evidence="2 3">
    <name type="scientific">Mycolicibacterium hippocampi</name>
    <dbReference type="NCBI Taxonomy" id="659824"/>
    <lineage>
        <taxon>Bacteria</taxon>
        <taxon>Bacillati</taxon>
        <taxon>Actinomycetota</taxon>
        <taxon>Actinomycetes</taxon>
        <taxon>Mycobacteriales</taxon>
        <taxon>Mycobacteriaceae</taxon>
        <taxon>Mycolicibacterium</taxon>
    </lineage>
</organism>
<evidence type="ECO:0000259" key="1">
    <source>
        <dbReference type="Pfam" id="PF01494"/>
    </source>
</evidence>
<evidence type="ECO:0000313" key="2">
    <source>
        <dbReference type="EMBL" id="GFH00800.1"/>
    </source>
</evidence>
<comment type="caution">
    <text evidence="2">The sequence shown here is derived from an EMBL/GenBank/DDBJ whole genome shotgun (WGS) entry which is preliminary data.</text>
</comment>
<dbReference type="PRINTS" id="PR00420">
    <property type="entry name" value="RNGMNOXGNASE"/>
</dbReference>
<dbReference type="AlphaFoldDB" id="A0A7I9ZIE7"/>
<reference evidence="2 3" key="1">
    <citation type="journal article" date="2019" name="Emerg. Microbes Infect.">
        <title>Comprehensive subspecies identification of 175 nontuberculous mycobacteria species based on 7547 genomic profiles.</title>
        <authorList>
            <person name="Matsumoto Y."/>
            <person name="Kinjo T."/>
            <person name="Motooka D."/>
            <person name="Nabeya D."/>
            <person name="Jung N."/>
            <person name="Uechi K."/>
            <person name="Horii T."/>
            <person name="Iida T."/>
            <person name="Fujita J."/>
            <person name="Nakamura S."/>
        </authorList>
    </citation>
    <scope>NUCLEOTIDE SEQUENCE [LARGE SCALE GENOMIC DNA]</scope>
    <source>
        <strain evidence="2 3">JCM 30996</strain>
    </source>
</reference>
<dbReference type="InterPro" id="IPR036188">
    <property type="entry name" value="FAD/NAD-bd_sf"/>
</dbReference>
<dbReference type="SUPFAM" id="SSF51905">
    <property type="entry name" value="FAD/NAD(P)-binding domain"/>
    <property type="match status" value="1"/>
</dbReference>
<proteinExistence type="predicted"/>
<dbReference type="Pfam" id="PF01494">
    <property type="entry name" value="FAD_binding_3"/>
    <property type="match status" value="1"/>
</dbReference>
<name>A0A7I9ZIE7_9MYCO</name>
<dbReference type="PANTHER" id="PTHR46865">
    <property type="entry name" value="OXIDOREDUCTASE-RELATED"/>
    <property type="match status" value="1"/>
</dbReference>
<dbReference type="Gene3D" id="3.30.9.10">
    <property type="entry name" value="D-Amino Acid Oxidase, subunit A, domain 2"/>
    <property type="match status" value="1"/>
</dbReference>
<sequence length="429" mass="46930">MDMGGKFIVLNESEDPMTARRALISGASIAGPVLAFWLSEAGWDVTVVERAERLRTSGYPVDVRGTAIDVVRRMGLSDQISAERYRHVPVDLLAPRGRRLCTLDFGNLLSSSGSEDVELTRGALSEILYRASAHRVGYVFGDSITSVTQTDAGVDVTFNRRRSQTFDVVIGADGIHSNVRKLAFGEEDRFVRHLGPYVAVWELPTNMFAPGTGFLYSQPGRTAAIERPPDGAAARAFLTFVHPAPGSVNRHATDQIATVFREAFAEDHWRTNEVIDTLPDADDVYFDTVSQVRMDCWSSGRIALVGDAAYAPAFLSGQGTSIAIAGAYVLASELVRHDRPEPAFAAYERRLRGYVDTNQNLALRTDSTVIARTSGQLLRRNIKLCCVPWLQRVGLVHLLQAGLRTAATDLSLSNQDLQRSTNCAGSRAN</sequence>
<dbReference type="PANTHER" id="PTHR46865:SF2">
    <property type="entry name" value="MONOOXYGENASE"/>
    <property type="match status" value="1"/>
</dbReference>
<evidence type="ECO:0000313" key="3">
    <source>
        <dbReference type="Proteomes" id="UP000465304"/>
    </source>
</evidence>
<feature type="domain" description="FAD-binding" evidence="1">
    <location>
        <begin position="22"/>
        <end position="336"/>
    </location>
</feature>
<gene>
    <name evidence="2" type="ORF">MHIP_12830</name>
</gene>
<protein>
    <submittedName>
        <fullName evidence="2">Oxidoreductase</fullName>
    </submittedName>
</protein>
<keyword evidence="3" id="KW-1185">Reference proteome</keyword>
<dbReference type="Gene3D" id="3.50.50.60">
    <property type="entry name" value="FAD/NAD(P)-binding domain"/>
    <property type="match status" value="1"/>
</dbReference>
<dbReference type="Proteomes" id="UP000465304">
    <property type="component" value="Unassembled WGS sequence"/>
</dbReference>
<dbReference type="InterPro" id="IPR002938">
    <property type="entry name" value="FAD-bd"/>
</dbReference>
<accession>A0A7I9ZIE7</accession>
<dbReference type="GO" id="GO:0071949">
    <property type="term" value="F:FAD binding"/>
    <property type="evidence" value="ECO:0007669"/>
    <property type="project" value="InterPro"/>
</dbReference>